<dbReference type="EMBL" id="CASHTH010004454">
    <property type="protein sequence ID" value="CAI8057560.1"/>
    <property type="molecule type" value="Genomic_DNA"/>
</dbReference>
<dbReference type="AlphaFoldDB" id="A0AA35TZV4"/>
<comment type="caution">
    <text evidence="1">The sequence shown here is derived from an EMBL/GenBank/DDBJ whole genome shotgun (WGS) entry which is preliminary data.</text>
</comment>
<name>A0AA35TZV4_GEOBA</name>
<protein>
    <submittedName>
        <fullName evidence="1">Uncharacterized protein</fullName>
    </submittedName>
</protein>
<reference evidence="1" key="1">
    <citation type="submission" date="2023-03" db="EMBL/GenBank/DDBJ databases">
        <authorList>
            <person name="Steffen K."/>
            <person name="Cardenas P."/>
        </authorList>
    </citation>
    <scope>NUCLEOTIDE SEQUENCE</scope>
</reference>
<keyword evidence="2" id="KW-1185">Reference proteome</keyword>
<dbReference type="Proteomes" id="UP001174909">
    <property type="component" value="Unassembled WGS sequence"/>
</dbReference>
<gene>
    <name evidence="1" type="ORF">GBAR_LOCUS31372</name>
</gene>
<sequence>MHCTLNSWPIFWPKQAQIKGYTAPKTKLNLGSYTLSGLLVQPLYANYDQTQSVTFALIGKHKILDYSWLDTHRTAYCTCWTETGGSKPNPSASKTLKNILMLSLPLRRGYMMLLLKDWSRLAREHSDLSTY</sequence>
<organism evidence="1 2">
    <name type="scientific">Geodia barretti</name>
    <name type="common">Barrett's horny sponge</name>
    <dbReference type="NCBI Taxonomy" id="519541"/>
    <lineage>
        <taxon>Eukaryota</taxon>
        <taxon>Metazoa</taxon>
        <taxon>Porifera</taxon>
        <taxon>Demospongiae</taxon>
        <taxon>Heteroscleromorpha</taxon>
        <taxon>Tetractinellida</taxon>
        <taxon>Astrophorina</taxon>
        <taxon>Geodiidae</taxon>
        <taxon>Geodia</taxon>
    </lineage>
</organism>
<evidence type="ECO:0000313" key="2">
    <source>
        <dbReference type="Proteomes" id="UP001174909"/>
    </source>
</evidence>
<accession>A0AA35TZV4</accession>
<proteinExistence type="predicted"/>
<evidence type="ECO:0000313" key="1">
    <source>
        <dbReference type="EMBL" id="CAI8057560.1"/>
    </source>
</evidence>